<organism evidence="1 2">
    <name type="scientific">Thermosporothrix hazakensis</name>
    <dbReference type="NCBI Taxonomy" id="644383"/>
    <lineage>
        <taxon>Bacteria</taxon>
        <taxon>Bacillati</taxon>
        <taxon>Chloroflexota</taxon>
        <taxon>Ktedonobacteria</taxon>
        <taxon>Ktedonobacterales</taxon>
        <taxon>Thermosporotrichaceae</taxon>
        <taxon>Thermosporothrix</taxon>
    </lineage>
</organism>
<evidence type="ECO:0000313" key="1">
    <source>
        <dbReference type="EMBL" id="PZW24880.1"/>
    </source>
</evidence>
<dbReference type="OrthoDB" id="155829at2"/>
<dbReference type="Proteomes" id="UP000248806">
    <property type="component" value="Unassembled WGS sequence"/>
</dbReference>
<reference evidence="1 2" key="1">
    <citation type="submission" date="2018-06" db="EMBL/GenBank/DDBJ databases">
        <title>Genomic Encyclopedia of Archaeal and Bacterial Type Strains, Phase II (KMG-II): from individual species to whole genera.</title>
        <authorList>
            <person name="Goeker M."/>
        </authorList>
    </citation>
    <scope>NUCLEOTIDE SEQUENCE [LARGE SCALE GENOMIC DNA]</scope>
    <source>
        <strain evidence="1 2">ATCC BAA-1881</strain>
    </source>
</reference>
<proteinExistence type="predicted"/>
<dbReference type="RefSeq" id="WP_111324808.1">
    <property type="nucleotide sequence ID" value="NZ_BIFX01000001.1"/>
</dbReference>
<accession>A0A326U358</accession>
<dbReference type="SUPFAM" id="SSF48452">
    <property type="entry name" value="TPR-like"/>
    <property type="match status" value="1"/>
</dbReference>
<gene>
    <name evidence="1" type="ORF">EI42_04488</name>
</gene>
<name>A0A326U358_THEHA</name>
<dbReference type="AlphaFoldDB" id="A0A326U358"/>
<dbReference type="InterPro" id="IPR011990">
    <property type="entry name" value="TPR-like_helical_dom_sf"/>
</dbReference>
<keyword evidence="2" id="KW-1185">Reference proteome</keyword>
<sequence length="417" mass="48813">MESKQKSLKYIDLFVLTHKANVLRDWRLNKLNWYNTGEVVRLYNELLISLGEKPVSKRWWERMESSNTVPVDQKRRWILHTILNIPPAYLGLQTMEMEDLNKLFHPTPSNKLPPLNLNAYRDRLISFWQNPYDSFDEALSRIYVLQDCILYQNSRDEIVRLLCEYLIAAANMQRAQGYLLSAEKYIKKAIRVAERKSYQAQRAKALYMYAYIQDEKWSLSIHQEPKDLQLAIDLAREAVNIAENYAVPPFVESASRDELAALLSVYPRSRQDMAVAKQQNDIAFRLTEKYQQETEPLFHKIDLSWHIITKAEMHLALKEPQTALATLESLPSLHPRMRRTLTARSEEAIATIQSGYLDEGLKIAESILPEAKKSPLHLIRMHNLYQSLRENAKYTKEPYVIKFGFQLVKTQRPDLFQ</sequence>
<protein>
    <recommendedName>
        <fullName evidence="3">MalT-like TPR region domain-containing protein</fullName>
    </recommendedName>
</protein>
<evidence type="ECO:0008006" key="3">
    <source>
        <dbReference type="Google" id="ProtNLM"/>
    </source>
</evidence>
<evidence type="ECO:0000313" key="2">
    <source>
        <dbReference type="Proteomes" id="UP000248806"/>
    </source>
</evidence>
<dbReference type="EMBL" id="QKUF01000020">
    <property type="protein sequence ID" value="PZW24880.1"/>
    <property type="molecule type" value="Genomic_DNA"/>
</dbReference>
<comment type="caution">
    <text evidence="1">The sequence shown here is derived from an EMBL/GenBank/DDBJ whole genome shotgun (WGS) entry which is preliminary data.</text>
</comment>